<dbReference type="eggNOG" id="ENOG503339S">
    <property type="taxonomic scope" value="Bacteria"/>
</dbReference>
<evidence type="ECO:0008006" key="4">
    <source>
        <dbReference type="Google" id="ProtNLM"/>
    </source>
</evidence>
<gene>
    <name evidence="2" type="ORF">NA2_06687</name>
</gene>
<dbReference type="OrthoDB" id="7906687at2"/>
<proteinExistence type="predicted"/>
<dbReference type="InterPro" id="IPR046087">
    <property type="entry name" value="DUF6105"/>
</dbReference>
<keyword evidence="3" id="KW-1185">Reference proteome</keyword>
<dbReference type="Proteomes" id="UP000006786">
    <property type="component" value="Unassembled WGS sequence"/>
</dbReference>
<name>K2MFT1_9HYPH</name>
<sequence length="111" mass="12653">MRYLLLFWALPMGLFWGWYGLSYHDINFGLGFFSREMNDLLFRLYGDILGIEPETIPPLVARACVVDSFLLLGIVAFRRRKAIRAWLKEKRAAYAGEKAVQPSAPNLSSAP</sequence>
<accession>K2MFT1</accession>
<organism evidence="2 3">
    <name type="scientific">Nitratireductor pacificus pht-3B</name>
    <dbReference type="NCBI Taxonomy" id="391937"/>
    <lineage>
        <taxon>Bacteria</taxon>
        <taxon>Pseudomonadati</taxon>
        <taxon>Pseudomonadota</taxon>
        <taxon>Alphaproteobacteria</taxon>
        <taxon>Hyphomicrobiales</taxon>
        <taxon>Phyllobacteriaceae</taxon>
        <taxon>Nitratireductor</taxon>
    </lineage>
</organism>
<keyword evidence="1" id="KW-0472">Membrane</keyword>
<dbReference type="RefSeq" id="WP_008595662.1">
    <property type="nucleotide sequence ID" value="NZ_AMRM01000006.1"/>
</dbReference>
<keyword evidence="1" id="KW-0812">Transmembrane</keyword>
<evidence type="ECO:0000256" key="1">
    <source>
        <dbReference type="SAM" id="Phobius"/>
    </source>
</evidence>
<dbReference type="EMBL" id="AMRM01000006">
    <property type="protein sequence ID" value="EKF19560.1"/>
    <property type="molecule type" value="Genomic_DNA"/>
</dbReference>
<comment type="caution">
    <text evidence="2">The sequence shown here is derived from an EMBL/GenBank/DDBJ whole genome shotgun (WGS) entry which is preliminary data.</text>
</comment>
<protein>
    <recommendedName>
        <fullName evidence="4">Transmembrane protein</fullName>
    </recommendedName>
</protein>
<keyword evidence="1" id="KW-1133">Transmembrane helix</keyword>
<dbReference type="STRING" id="391937.NA2_06687"/>
<dbReference type="AlphaFoldDB" id="K2MFT1"/>
<evidence type="ECO:0000313" key="3">
    <source>
        <dbReference type="Proteomes" id="UP000006786"/>
    </source>
</evidence>
<evidence type="ECO:0000313" key="2">
    <source>
        <dbReference type="EMBL" id="EKF19560.1"/>
    </source>
</evidence>
<reference evidence="2 3" key="1">
    <citation type="journal article" date="2012" name="J. Bacteriol.">
        <title>Genome Sequence of Nitratireductor pacificus Type Strain pht-3B.</title>
        <authorList>
            <person name="Lai Q."/>
            <person name="Li G."/>
            <person name="Shao Z."/>
        </authorList>
    </citation>
    <scope>NUCLEOTIDE SEQUENCE [LARGE SCALE GENOMIC DNA]</scope>
    <source>
        <strain evidence="3">pht-3B</strain>
    </source>
</reference>
<dbReference type="PATRIC" id="fig|391937.3.peg.1375"/>
<feature type="transmembrane region" description="Helical" evidence="1">
    <location>
        <begin position="59"/>
        <end position="77"/>
    </location>
</feature>
<dbReference type="Pfam" id="PF19600">
    <property type="entry name" value="DUF6105"/>
    <property type="match status" value="1"/>
</dbReference>